<dbReference type="AlphaFoldDB" id="A0AAV4TNA6"/>
<gene>
    <name evidence="2" type="ORF">CDAR_248261</name>
</gene>
<reference evidence="2 3" key="1">
    <citation type="submission" date="2021-06" db="EMBL/GenBank/DDBJ databases">
        <title>Caerostris darwini draft genome.</title>
        <authorList>
            <person name="Kono N."/>
            <person name="Arakawa K."/>
        </authorList>
    </citation>
    <scope>NUCLEOTIDE SEQUENCE [LARGE SCALE GENOMIC DNA]</scope>
</reference>
<accession>A0AAV4TNA6</accession>
<keyword evidence="3" id="KW-1185">Reference proteome</keyword>
<dbReference type="Proteomes" id="UP001054837">
    <property type="component" value="Unassembled WGS sequence"/>
</dbReference>
<comment type="caution">
    <text evidence="2">The sequence shown here is derived from an EMBL/GenBank/DDBJ whole genome shotgun (WGS) entry which is preliminary data.</text>
</comment>
<protein>
    <submittedName>
        <fullName evidence="2">Uncharacterized protein</fullName>
    </submittedName>
</protein>
<dbReference type="EMBL" id="BPLQ01009889">
    <property type="protein sequence ID" value="GIY47204.1"/>
    <property type="molecule type" value="Genomic_DNA"/>
</dbReference>
<evidence type="ECO:0000313" key="3">
    <source>
        <dbReference type="Proteomes" id="UP001054837"/>
    </source>
</evidence>
<name>A0AAV4TNA6_9ARAC</name>
<organism evidence="2 3">
    <name type="scientific">Caerostris darwini</name>
    <dbReference type="NCBI Taxonomy" id="1538125"/>
    <lineage>
        <taxon>Eukaryota</taxon>
        <taxon>Metazoa</taxon>
        <taxon>Ecdysozoa</taxon>
        <taxon>Arthropoda</taxon>
        <taxon>Chelicerata</taxon>
        <taxon>Arachnida</taxon>
        <taxon>Araneae</taxon>
        <taxon>Araneomorphae</taxon>
        <taxon>Entelegynae</taxon>
        <taxon>Araneoidea</taxon>
        <taxon>Araneidae</taxon>
        <taxon>Caerostris</taxon>
    </lineage>
</organism>
<evidence type="ECO:0000256" key="1">
    <source>
        <dbReference type="SAM" id="MobiDB-lite"/>
    </source>
</evidence>
<sequence>MPCQMILEGVGEPILKEEGVGQDSQGRHPTGRHLNSGPETIPVIPDGESAEIRTSSWIKINYRCLMNCLTGSKAYRSSGFGNE</sequence>
<proteinExistence type="predicted"/>
<feature type="region of interest" description="Disordered" evidence="1">
    <location>
        <begin position="17"/>
        <end position="45"/>
    </location>
</feature>
<evidence type="ECO:0000313" key="2">
    <source>
        <dbReference type="EMBL" id="GIY47204.1"/>
    </source>
</evidence>